<evidence type="ECO:0000313" key="1">
    <source>
        <dbReference type="EMBL" id="MDE4908565.1"/>
    </source>
</evidence>
<gene>
    <name evidence="1" type="ORF">L0665_08095</name>
</gene>
<dbReference type="EMBL" id="JAKELO010000002">
    <property type="protein sequence ID" value="MDE4908565.1"/>
    <property type="molecule type" value="Genomic_DNA"/>
</dbReference>
<evidence type="ECO:0000313" key="2">
    <source>
        <dbReference type="Proteomes" id="UP001143747"/>
    </source>
</evidence>
<comment type="caution">
    <text evidence="1">The sequence shown here is derived from an EMBL/GenBank/DDBJ whole genome shotgun (WGS) entry which is preliminary data.</text>
</comment>
<organism evidence="1 2">
    <name type="scientific">Methanogenium marinum</name>
    <dbReference type="NCBI Taxonomy" id="348610"/>
    <lineage>
        <taxon>Archaea</taxon>
        <taxon>Methanobacteriati</taxon>
        <taxon>Methanobacteriota</taxon>
        <taxon>Stenosarchaea group</taxon>
        <taxon>Methanomicrobia</taxon>
        <taxon>Methanomicrobiales</taxon>
        <taxon>Methanomicrobiaceae</taxon>
        <taxon>Methanogenium</taxon>
    </lineage>
</organism>
<dbReference type="InterPro" id="IPR014958">
    <property type="entry name" value="DGC"/>
</dbReference>
<keyword evidence="2" id="KW-1185">Reference proteome</keyword>
<protein>
    <submittedName>
        <fullName evidence="1">Zinc-binding protein</fullName>
    </submittedName>
</protein>
<accession>A0A9Q4KVR4</accession>
<dbReference type="Proteomes" id="UP001143747">
    <property type="component" value="Unassembled WGS sequence"/>
</dbReference>
<dbReference type="RefSeq" id="WP_274925189.1">
    <property type="nucleotide sequence ID" value="NZ_JAKELO010000002.1"/>
</dbReference>
<proteinExistence type="predicted"/>
<name>A0A9Q4KVR4_9EURY</name>
<dbReference type="AlphaFoldDB" id="A0A9Q4KVR4"/>
<reference evidence="1" key="1">
    <citation type="submission" date="2022-01" db="EMBL/GenBank/DDBJ databases">
        <title>Draft genome of Methanogenium marinum DSM 15558.</title>
        <authorList>
            <person name="Chen S.-C."/>
            <person name="You Y.-T."/>
        </authorList>
    </citation>
    <scope>NUCLEOTIDE SEQUENCE</scope>
    <source>
        <strain evidence="1">DSM 15558</strain>
    </source>
</reference>
<dbReference type="Pfam" id="PF08859">
    <property type="entry name" value="DGC"/>
    <property type="match status" value="1"/>
</dbReference>
<sequence length="122" mass="13033">MDNAESPVVLVTCSGLSNTGKCTTRAAVMLRQRNPELVDYHISTAGAESLAVPEGLDPGSLQVIVIDGCEDFCGRKKAELCGLVPACHVVATDCGVVKSGMDEPLFRDIEVVCRAAEREIRR</sequence>